<accession>A0A2L0V0W1</accession>
<keyword evidence="1" id="KW-0732">Signal</keyword>
<proteinExistence type="predicted"/>
<dbReference type="RefSeq" id="YP_009612316.1">
    <property type="nucleotide sequence ID" value="NC_042013.1"/>
</dbReference>
<evidence type="ECO:0000313" key="4">
    <source>
        <dbReference type="Proteomes" id="UP000223025"/>
    </source>
</evidence>
<dbReference type="InterPro" id="IPR027385">
    <property type="entry name" value="Beta-barrel_OMP"/>
</dbReference>
<reference evidence="3 4" key="1">
    <citation type="submission" date="2017-06" db="EMBL/GenBank/DDBJ databases">
        <authorList>
            <person name="Kim H.J."/>
            <person name="Triplett B.A."/>
        </authorList>
    </citation>
    <scope>NUCLEOTIDE SEQUENCE [LARGE SCALE GENOMIC DNA]</scope>
</reference>
<evidence type="ECO:0000259" key="2">
    <source>
        <dbReference type="Pfam" id="PF13505"/>
    </source>
</evidence>
<dbReference type="KEGG" id="vg:40088654"/>
<protein>
    <recommendedName>
        <fullName evidence="2">Outer membrane protein beta-barrel domain-containing protein</fullName>
    </recommendedName>
</protein>
<name>A0A2L0V0W1_9CAUD</name>
<keyword evidence="4" id="KW-1185">Reference proteome</keyword>
<evidence type="ECO:0000313" key="3">
    <source>
        <dbReference type="EMBL" id="AUZ95410.1"/>
    </source>
</evidence>
<dbReference type="Pfam" id="PF13505">
    <property type="entry name" value="OMP_b-brl"/>
    <property type="match status" value="1"/>
</dbReference>
<dbReference type="EMBL" id="MF403008">
    <property type="protein sequence ID" value="AUZ95410.1"/>
    <property type="molecule type" value="Genomic_DNA"/>
</dbReference>
<dbReference type="Gene3D" id="2.40.160.20">
    <property type="match status" value="1"/>
</dbReference>
<dbReference type="InterPro" id="IPR011250">
    <property type="entry name" value="OMP/PagP_B-barrel"/>
</dbReference>
<feature type="domain" description="Outer membrane protein beta-barrel" evidence="2">
    <location>
        <begin position="34"/>
        <end position="159"/>
    </location>
</feature>
<dbReference type="GeneID" id="40088654"/>
<evidence type="ECO:0000256" key="1">
    <source>
        <dbReference type="ARBA" id="ARBA00022729"/>
    </source>
</evidence>
<dbReference type="SUPFAM" id="SSF56925">
    <property type="entry name" value="OMPA-like"/>
    <property type="match status" value="1"/>
</dbReference>
<organism evidence="3 4">
    <name type="scientific">Agrobacterium phage Atu_ph07</name>
    <dbReference type="NCBI Taxonomy" id="2024264"/>
    <lineage>
        <taxon>Viruses</taxon>
        <taxon>Duplodnaviria</taxon>
        <taxon>Heunggongvirae</taxon>
        <taxon>Uroviricota</taxon>
        <taxon>Caudoviricetes</taxon>
        <taxon>Polybotosvirus</taxon>
        <taxon>Polybotosvirus Atuph07</taxon>
    </lineage>
</organism>
<dbReference type="Proteomes" id="UP000223025">
    <property type="component" value="Segment"/>
</dbReference>
<sequence>MKAILLSSIFFLPISAFAADLTLEPVEMVVPAPETMWYIGGNANISADGDVSLGAAVGYDVTPNITLDGRYERIIDEKQSDRVLGSVLVGNELGVFKPYVHAGVGYEWGDVDRSIYAIGVGTKIHYTPTVDFDIRYRYQDGISKGGDDHIFTTGVEFRF</sequence>